<dbReference type="PRINTS" id="PR00368">
    <property type="entry name" value="FADPNR"/>
</dbReference>
<keyword evidence="7" id="KW-1185">Reference proteome</keyword>
<evidence type="ECO:0000313" key="7">
    <source>
        <dbReference type="Proteomes" id="UP000037395"/>
    </source>
</evidence>
<dbReference type="AlphaFoldDB" id="A0A1E7NGS6"/>
<name>A0A1E7NGS6_KITAU</name>
<proteinExistence type="predicted"/>
<accession>A0A1E7NGS6</accession>
<comment type="caution">
    <text evidence="6">The sequence shown here is derived from an EMBL/GenBank/DDBJ whole genome shotgun (WGS) entry which is preliminary data.</text>
</comment>
<dbReference type="SUPFAM" id="SSF51905">
    <property type="entry name" value="FAD/NAD(P)-binding domain"/>
    <property type="match status" value="1"/>
</dbReference>
<feature type="domain" description="NADH-rubredoxin oxidoreductase C-terminal" evidence="5">
    <location>
        <begin position="324"/>
        <end position="382"/>
    </location>
</feature>
<dbReference type="Gene3D" id="3.50.50.60">
    <property type="entry name" value="FAD/NAD(P)-binding domain"/>
    <property type="match status" value="2"/>
</dbReference>
<dbReference type="Proteomes" id="UP000037395">
    <property type="component" value="Unassembled WGS sequence"/>
</dbReference>
<evidence type="ECO:0000259" key="4">
    <source>
        <dbReference type="Pfam" id="PF07992"/>
    </source>
</evidence>
<dbReference type="InterPro" id="IPR023753">
    <property type="entry name" value="FAD/NAD-binding_dom"/>
</dbReference>
<evidence type="ECO:0000256" key="3">
    <source>
        <dbReference type="ARBA" id="ARBA00022827"/>
    </source>
</evidence>
<sequence>MAVVGGGMAGARFAERYGALGGPGTVTVYGAEPRAPYNRVLLADVLTGRYDAESIALPLGGAEARPGCEVMALDPAARTLALADGTVEPWDELVLATGSNPVLPPVRGLRRPDGPGLAEGVHTLRTLEDCGRLAEEAVTAKRAVVIGGGVLGVSAARALAALGVRTEIVHQGTHLIERQLDGEAAEVLRERLLALGVETYARNRARAVHGGDRADAVELANGYRLDCDLVVLACGTRPRTALAYGAGLPVGTGILVDDRLATAGPHVSAIGDCAEHRGTVHGLAGPAWEQADALARRLSGADPDARYTGSLQRARLSTGDLEYAAFGAVDETLDPGLDVLRIADATRGSYKKLVLRGTRLVGAILLGDLATVDALAGAFESKEPLGGHPLHLLTRGES</sequence>
<dbReference type="OrthoDB" id="9768666at2"/>
<organism evidence="6 7">
    <name type="scientific">Kitasatospora aureofaciens</name>
    <name type="common">Streptomyces aureofaciens</name>
    <dbReference type="NCBI Taxonomy" id="1894"/>
    <lineage>
        <taxon>Bacteria</taxon>
        <taxon>Bacillati</taxon>
        <taxon>Actinomycetota</taxon>
        <taxon>Actinomycetes</taxon>
        <taxon>Kitasatosporales</taxon>
        <taxon>Streptomycetaceae</taxon>
        <taxon>Kitasatospora</taxon>
    </lineage>
</organism>
<gene>
    <name evidence="6" type="ORF">HS99_0001850</name>
</gene>
<evidence type="ECO:0000259" key="5">
    <source>
        <dbReference type="Pfam" id="PF18267"/>
    </source>
</evidence>
<protein>
    <submittedName>
        <fullName evidence="6">Nitrite reductase</fullName>
    </submittedName>
</protein>
<dbReference type="InterPro" id="IPR050260">
    <property type="entry name" value="FAD-bd_OxRdtase"/>
</dbReference>
<keyword evidence="2" id="KW-0285">Flavoprotein</keyword>
<dbReference type="Gene3D" id="3.30.390.30">
    <property type="match status" value="1"/>
</dbReference>
<dbReference type="GO" id="GO:0016491">
    <property type="term" value="F:oxidoreductase activity"/>
    <property type="evidence" value="ECO:0007669"/>
    <property type="project" value="InterPro"/>
</dbReference>
<dbReference type="PANTHER" id="PTHR43429">
    <property type="entry name" value="PYRIDINE NUCLEOTIDE-DISULFIDE OXIDOREDUCTASE DOMAIN-CONTAINING"/>
    <property type="match status" value="1"/>
</dbReference>
<reference evidence="6" key="1">
    <citation type="submission" date="2016-08" db="EMBL/GenBank/DDBJ databases">
        <title>Sequencing, Assembly and Comparative Genomics of S. aureofaciens ATCC 10762.</title>
        <authorList>
            <person name="Gradnigo J.S."/>
            <person name="Johnson N."/>
            <person name="Somerville G.A."/>
        </authorList>
    </citation>
    <scope>NUCLEOTIDE SEQUENCE [LARGE SCALE GENOMIC DNA]</scope>
    <source>
        <strain evidence="6">ATCC 10762</strain>
    </source>
</reference>
<evidence type="ECO:0000256" key="1">
    <source>
        <dbReference type="ARBA" id="ARBA00001974"/>
    </source>
</evidence>
<dbReference type="PANTHER" id="PTHR43429:SF3">
    <property type="entry name" value="NITRITE REDUCTASE [NAD(P)H]"/>
    <property type="match status" value="1"/>
</dbReference>
<dbReference type="Pfam" id="PF07992">
    <property type="entry name" value="Pyr_redox_2"/>
    <property type="match status" value="1"/>
</dbReference>
<dbReference type="InterPro" id="IPR036188">
    <property type="entry name" value="FAD/NAD-bd_sf"/>
</dbReference>
<dbReference type="Pfam" id="PF18267">
    <property type="entry name" value="Rubredoxin_C"/>
    <property type="match status" value="1"/>
</dbReference>
<dbReference type="InterPro" id="IPR016156">
    <property type="entry name" value="FAD/NAD-linked_Rdtase_dimer_sf"/>
</dbReference>
<evidence type="ECO:0000256" key="2">
    <source>
        <dbReference type="ARBA" id="ARBA00022630"/>
    </source>
</evidence>
<dbReference type="EMBL" id="JPRF03000001">
    <property type="protein sequence ID" value="OEV39825.1"/>
    <property type="molecule type" value="Genomic_DNA"/>
</dbReference>
<evidence type="ECO:0000313" key="6">
    <source>
        <dbReference type="EMBL" id="OEV39825.1"/>
    </source>
</evidence>
<feature type="domain" description="FAD/NAD(P)-binding" evidence="4">
    <location>
        <begin position="2"/>
        <end position="278"/>
    </location>
</feature>
<comment type="cofactor">
    <cofactor evidence="1">
        <name>FAD</name>
        <dbReference type="ChEBI" id="CHEBI:57692"/>
    </cofactor>
</comment>
<dbReference type="InterPro" id="IPR041575">
    <property type="entry name" value="Rubredoxin_C"/>
</dbReference>
<keyword evidence="3" id="KW-0274">FAD</keyword>